<dbReference type="Pfam" id="PF01130">
    <property type="entry name" value="CD36"/>
    <property type="match status" value="1"/>
</dbReference>
<dbReference type="GO" id="GO:0005737">
    <property type="term" value="C:cytoplasm"/>
    <property type="evidence" value="ECO:0007669"/>
    <property type="project" value="TreeGrafter"/>
</dbReference>
<keyword evidence="3 7" id="KW-0812">Transmembrane</keyword>
<dbReference type="GO" id="GO:0016020">
    <property type="term" value="C:membrane"/>
    <property type="evidence" value="ECO:0007669"/>
    <property type="project" value="UniProtKB-SubCell"/>
</dbReference>
<keyword evidence="9" id="KW-1185">Reference proteome</keyword>
<evidence type="ECO:0000256" key="1">
    <source>
        <dbReference type="ARBA" id="ARBA00004370"/>
    </source>
</evidence>
<evidence type="ECO:0000256" key="6">
    <source>
        <dbReference type="ARBA" id="ARBA00023180"/>
    </source>
</evidence>
<dbReference type="GO" id="GO:0005044">
    <property type="term" value="F:scavenger receptor activity"/>
    <property type="evidence" value="ECO:0007669"/>
    <property type="project" value="TreeGrafter"/>
</dbReference>
<comment type="similarity">
    <text evidence="2">Belongs to the CD36 family.</text>
</comment>
<proteinExistence type="inferred from homology"/>
<organism evidence="8 9">
    <name type="scientific">Blomia tropicalis</name>
    <name type="common">Mite</name>
    <dbReference type="NCBI Taxonomy" id="40697"/>
    <lineage>
        <taxon>Eukaryota</taxon>
        <taxon>Metazoa</taxon>
        <taxon>Ecdysozoa</taxon>
        <taxon>Arthropoda</taxon>
        <taxon>Chelicerata</taxon>
        <taxon>Arachnida</taxon>
        <taxon>Acari</taxon>
        <taxon>Acariformes</taxon>
        <taxon>Sarcoptiformes</taxon>
        <taxon>Astigmata</taxon>
        <taxon>Glycyphagoidea</taxon>
        <taxon>Echimyopodidae</taxon>
        <taxon>Blomia</taxon>
    </lineage>
</organism>
<dbReference type="PANTHER" id="PTHR11923:SF51">
    <property type="entry name" value="LYSOSOME MEMBRANE PROTEIN 2"/>
    <property type="match status" value="1"/>
</dbReference>
<protein>
    <submittedName>
        <fullName evidence="8">Uncharacterized protein</fullName>
    </submittedName>
</protein>
<evidence type="ECO:0000256" key="7">
    <source>
        <dbReference type="SAM" id="Phobius"/>
    </source>
</evidence>
<keyword evidence="4 7" id="KW-1133">Transmembrane helix</keyword>
<dbReference type="AlphaFoldDB" id="A0A9Q0MCG7"/>
<evidence type="ECO:0000256" key="2">
    <source>
        <dbReference type="ARBA" id="ARBA00010532"/>
    </source>
</evidence>
<comment type="subcellular location">
    <subcellularLocation>
        <location evidence="1">Membrane</location>
    </subcellularLocation>
</comment>
<dbReference type="OMA" id="SWANIPL"/>
<evidence type="ECO:0000313" key="9">
    <source>
        <dbReference type="Proteomes" id="UP001142055"/>
    </source>
</evidence>
<name>A0A9Q0MCG7_BLOTA</name>
<keyword evidence="5 7" id="KW-0472">Membrane</keyword>
<dbReference type="PANTHER" id="PTHR11923">
    <property type="entry name" value="SCAVENGER RECEPTOR CLASS B TYPE-1 SR-B1"/>
    <property type="match status" value="1"/>
</dbReference>
<accession>A0A9Q0MCG7</accession>
<dbReference type="InterPro" id="IPR002159">
    <property type="entry name" value="CD36_fam"/>
</dbReference>
<feature type="transmembrane region" description="Helical" evidence="7">
    <location>
        <begin position="433"/>
        <end position="453"/>
    </location>
</feature>
<evidence type="ECO:0000256" key="3">
    <source>
        <dbReference type="ARBA" id="ARBA00022692"/>
    </source>
</evidence>
<dbReference type="PRINTS" id="PR01609">
    <property type="entry name" value="CD36FAMILY"/>
</dbReference>
<comment type="caution">
    <text evidence="8">The sequence shown here is derived from an EMBL/GenBank/DDBJ whole genome shotgun (WGS) entry which is preliminary data.</text>
</comment>
<evidence type="ECO:0000256" key="5">
    <source>
        <dbReference type="ARBA" id="ARBA00023136"/>
    </source>
</evidence>
<sequence length="470" mass="53235">MFTVQDSMIQSVINLSMGELKEGSMLTKSWANIPLPINACFNLFGIQNGKKFLSGSKPYLIEYGPFCYFLGRKRRILKFLNETLIFNERLTFEFNPKKSVSMETKMNVINFPIFISVMFAKSILEKFHVDFIGALVYNAITMALRITGESLIDKSTPKEMLEGKPIRILEYLDIFLKPLRALGIPIPRYFGAGGLQLTNHSFGFVSTLSSGEVGPFEAYTKTVGMEHLVGDIKKFQGIPAFPSWEGPCNRMTGGDGMFWRRPVESERLTLYLNIACRLLPLVREYEYYFNSAKVVRYIIDRQMFNMSLTQNHCFCQKNKLRQCDGWQSISPCLAWLPVGFSFPHFYQSPNLASLVNGFNSSKDLDEGFIDLEPLIGSPVNARIGIQGLLEIKRVNWVPSLNSLPYVLLPIFSLQISAGATDILAILLGIGSNLVRYGSFIWLFGGLGVSAYLYRCSVQQRKMFNQIRNQT</sequence>
<evidence type="ECO:0000313" key="8">
    <source>
        <dbReference type="EMBL" id="KAJ6221967.1"/>
    </source>
</evidence>
<gene>
    <name evidence="8" type="ORF">RDWZM_000512</name>
</gene>
<reference evidence="8" key="1">
    <citation type="submission" date="2022-12" db="EMBL/GenBank/DDBJ databases">
        <title>Genome assemblies of Blomia tropicalis.</title>
        <authorList>
            <person name="Cui Y."/>
        </authorList>
    </citation>
    <scope>NUCLEOTIDE SEQUENCE</scope>
    <source>
        <tissue evidence="8">Adult mites</tissue>
    </source>
</reference>
<dbReference type="Proteomes" id="UP001142055">
    <property type="component" value="Chromosome 1"/>
</dbReference>
<evidence type="ECO:0000256" key="4">
    <source>
        <dbReference type="ARBA" id="ARBA00022989"/>
    </source>
</evidence>
<keyword evidence="6" id="KW-0325">Glycoprotein</keyword>
<dbReference type="EMBL" id="JAPWDV010000001">
    <property type="protein sequence ID" value="KAJ6221967.1"/>
    <property type="molecule type" value="Genomic_DNA"/>
</dbReference>